<dbReference type="Proteomes" id="UP000287171">
    <property type="component" value="Unassembled WGS sequence"/>
</dbReference>
<sequence length="293" mass="32232">MGTTISMLLPEKQAEKGIQLVYLLFLEWEQTLSRFLPESELSRLNRQAGTPMMVSELLYTVLVAALAAARTTEGVYDPTLHDQLVQLGYDRSFEQLEAVPASLGEAHNQGGAWRHIQLSPHSRRVTLPMGCKLDFGGIAKGMAVDAAVERLRQHGIRPALVNAGGDLAVLDLPPRAAYWPIAVPAQNASWTLPLGRGAMATSGIARRHWLQGQTLRHHLLDPQTGLPALNDLWSVTVVTDWCEQAEVAAKVAFIQGPQDGVTFLRQQNIAGMFIHIDGSWETVAPWPELEMHT</sequence>
<evidence type="ECO:0000256" key="1">
    <source>
        <dbReference type="ARBA" id="ARBA00011955"/>
    </source>
</evidence>
<dbReference type="GO" id="GO:0016740">
    <property type="term" value="F:transferase activity"/>
    <property type="evidence" value="ECO:0007669"/>
    <property type="project" value="UniProtKB-UniRule"/>
</dbReference>
<dbReference type="GO" id="GO:0046872">
    <property type="term" value="F:metal ion binding"/>
    <property type="evidence" value="ECO:0007669"/>
    <property type="project" value="UniProtKB-UniRule"/>
</dbReference>
<keyword evidence="13" id="KW-1185">Reference proteome</keyword>
<protein>
    <recommendedName>
        <fullName evidence="2 10">FAD:protein FMN transferase</fullName>
        <ecNumber evidence="1 10">2.7.1.180</ecNumber>
    </recommendedName>
    <alternativeName>
        <fullName evidence="8 10">Flavin transferase</fullName>
    </alternativeName>
</protein>
<keyword evidence="3 10" id="KW-0285">Flavoprotein</keyword>
<evidence type="ECO:0000256" key="8">
    <source>
        <dbReference type="ARBA" id="ARBA00031306"/>
    </source>
</evidence>
<dbReference type="PANTHER" id="PTHR30040">
    <property type="entry name" value="THIAMINE BIOSYNTHESIS LIPOPROTEIN APBE"/>
    <property type="match status" value="1"/>
</dbReference>
<dbReference type="AlphaFoldDB" id="A0A402BB66"/>
<keyword evidence="7 10" id="KW-0460">Magnesium</keyword>
<evidence type="ECO:0000256" key="9">
    <source>
        <dbReference type="ARBA" id="ARBA00048540"/>
    </source>
</evidence>
<dbReference type="PANTHER" id="PTHR30040:SF2">
    <property type="entry name" value="FAD:PROTEIN FMN TRANSFERASE"/>
    <property type="match status" value="1"/>
</dbReference>
<keyword evidence="5 10" id="KW-0479">Metal-binding</keyword>
<evidence type="ECO:0000256" key="6">
    <source>
        <dbReference type="ARBA" id="ARBA00022827"/>
    </source>
</evidence>
<comment type="cofactor">
    <cofactor evidence="11">
        <name>Mg(2+)</name>
        <dbReference type="ChEBI" id="CHEBI:18420"/>
    </cofactor>
    <cofactor evidence="11">
        <name>Mn(2+)</name>
        <dbReference type="ChEBI" id="CHEBI:29035"/>
    </cofactor>
    <text evidence="11">Magnesium. Can also use manganese.</text>
</comment>
<dbReference type="SUPFAM" id="SSF143631">
    <property type="entry name" value="ApbE-like"/>
    <property type="match status" value="1"/>
</dbReference>
<evidence type="ECO:0000256" key="10">
    <source>
        <dbReference type="PIRNR" id="PIRNR006268"/>
    </source>
</evidence>
<evidence type="ECO:0000256" key="5">
    <source>
        <dbReference type="ARBA" id="ARBA00022723"/>
    </source>
</evidence>
<comment type="caution">
    <text evidence="12">The sequence shown here is derived from an EMBL/GenBank/DDBJ whole genome shotgun (WGS) entry which is preliminary data.</text>
</comment>
<dbReference type="Gene3D" id="3.10.520.10">
    <property type="entry name" value="ApbE-like domains"/>
    <property type="match status" value="1"/>
</dbReference>
<dbReference type="InterPro" id="IPR003374">
    <property type="entry name" value="ApbE-like_sf"/>
</dbReference>
<dbReference type="PIRSF" id="PIRSF006268">
    <property type="entry name" value="ApbE"/>
    <property type="match status" value="1"/>
</dbReference>
<evidence type="ECO:0000256" key="4">
    <source>
        <dbReference type="ARBA" id="ARBA00022679"/>
    </source>
</evidence>
<dbReference type="InterPro" id="IPR024932">
    <property type="entry name" value="ApbE"/>
</dbReference>
<name>A0A402BB66_9CHLR</name>
<proteinExistence type="inferred from homology"/>
<keyword evidence="6 10" id="KW-0274">FAD</keyword>
<evidence type="ECO:0000256" key="3">
    <source>
        <dbReference type="ARBA" id="ARBA00022630"/>
    </source>
</evidence>
<gene>
    <name evidence="12" type="primary">apbE_2</name>
    <name evidence="12" type="ORF">KDA_40680</name>
</gene>
<evidence type="ECO:0000313" key="12">
    <source>
        <dbReference type="EMBL" id="GCE28584.1"/>
    </source>
</evidence>
<dbReference type="EMBL" id="BIFT01000001">
    <property type="protein sequence ID" value="GCE28584.1"/>
    <property type="molecule type" value="Genomic_DNA"/>
</dbReference>
<evidence type="ECO:0000256" key="2">
    <source>
        <dbReference type="ARBA" id="ARBA00016337"/>
    </source>
</evidence>
<organism evidence="12 13">
    <name type="scientific">Dictyobacter alpinus</name>
    <dbReference type="NCBI Taxonomy" id="2014873"/>
    <lineage>
        <taxon>Bacteria</taxon>
        <taxon>Bacillati</taxon>
        <taxon>Chloroflexota</taxon>
        <taxon>Ktedonobacteria</taxon>
        <taxon>Ktedonobacterales</taxon>
        <taxon>Dictyobacteraceae</taxon>
        <taxon>Dictyobacter</taxon>
    </lineage>
</organism>
<reference evidence="13" key="1">
    <citation type="submission" date="2018-12" db="EMBL/GenBank/DDBJ databases">
        <title>Tengunoibacter tsumagoiensis gen. nov., sp. nov., Dictyobacter kobayashii sp. nov., D. alpinus sp. nov., and D. joshuensis sp. nov. and description of Dictyobacteraceae fam. nov. within the order Ktedonobacterales isolated from Tengu-no-mugimeshi.</title>
        <authorList>
            <person name="Wang C.M."/>
            <person name="Zheng Y."/>
            <person name="Sakai Y."/>
            <person name="Toyoda A."/>
            <person name="Minakuchi Y."/>
            <person name="Abe K."/>
            <person name="Yokota A."/>
            <person name="Yabe S."/>
        </authorList>
    </citation>
    <scope>NUCLEOTIDE SEQUENCE [LARGE SCALE GENOMIC DNA]</scope>
    <source>
        <strain evidence="13">Uno16</strain>
    </source>
</reference>
<comment type="catalytic activity">
    <reaction evidence="9 10">
        <text>L-threonyl-[protein] + FAD = FMN-L-threonyl-[protein] + AMP + H(+)</text>
        <dbReference type="Rhea" id="RHEA:36847"/>
        <dbReference type="Rhea" id="RHEA-COMP:11060"/>
        <dbReference type="Rhea" id="RHEA-COMP:11061"/>
        <dbReference type="ChEBI" id="CHEBI:15378"/>
        <dbReference type="ChEBI" id="CHEBI:30013"/>
        <dbReference type="ChEBI" id="CHEBI:57692"/>
        <dbReference type="ChEBI" id="CHEBI:74257"/>
        <dbReference type="ChEBI" id="CHEBI:456215"/>
        <dbReference type="EC" id="2.7.1.180"/>
    </reaction>
</comment>
<accession>A0A402BB66</accession>
<feature type="binding site" evidence="11">
    <location>
        <position position="137"/>
    </location>
    <ligand>
        <name>Mg(2+)</name>
        <dbReference type="ChEBI" id="CHEBI:18420"/>
    </ligand>
</feature>
<evidence type="ECO:0000256" key="7">
    <source>
        <dbReference type="ARBA" id="ARBA00022842"/>
    </source>
</evidence>
<evidence type="ECO:0000313" key="13">
    <source>
        <dbReference type="Proteomes" id="UP000287171"/>
    </source>
</evidence>
<keyword evidence="4 10" id="KW-0808">Transferase</keyword>
<dbReference type="EC" id="2.7.1.180" evidence="1 10"/>
<dbReference type="Pfam" id="PF02424">
    <property type="entry name" value="ApbE"/>
    <property type="match status" value="1"/>
</dbReference>
<comment type="similarity">
    <text evidence="10">Belongs to the ApbE family.</text>
</comment>
<evidence type="ECO:0000256" key="11">
    <source>
        <dbReference type="PIRSR" id="PIRSR006268-2"/>
    </source>
</evidence>